<dbReference type="EMBL" id="JAEPRB010000010">
    <property type="protein sequence ID" value="KAG2227113.1"/>
    <property type="molecule type" value="Genomic_DNA"/>
</dbReference>
<dbReference type="PANTHER" id="PTHR12558:SF13">
    <property type="entry name" value="CELL DIVISION CYCLE PROTEIN 27 HOMOLOG"/>
    <property type="match status" value="1"/>
</dbReference>
<dbReference type="SUPFAM" id="SSF48452">
    <property type="entry name" value="TPR-like"/>
    <property type="match status" value="2"/>
</dbReference>
<accession>A0A8H7SFG1</accession>
<dbReference type="GO" id="GO:0005680">
    <property type="term" value="C:anaphase-promoting complex"/>
    <property type="evidence" value="ECO:0007669"/>
    <property type="project" value="TreeGrafter"/>
</dbReference>
<dbReference type="InterPro" id="IPR019734">
    <property type="entry name" value="TPR_rpt"/>
</dbReference>
<dbReference type="GO" id="GO:0031145">
    <property type="term" value="P:anaphase-promoting complex-dependent catabolic process"/>
    <property type="evidence" value="ECO:0007669"/>
    <property type="project" value="TreeGrafter"/>
</dbReference>
<evidence type="ECO:0000256" key="4">
    <source>
        <dbReference type="SAM" id="MobiDB-lite"/>
    </source>
</evidence>
<dbReference type="Gene3D" id="1.25.40.10">
    <property type="entry name" value="Tetratricopeptide repeat domain"/>
    <property type="match status" value="3"/>
</dbReference>
<comment type="similarity">
    <text evidence="2">Belongs to the APC3/CDC27 family.</text>
</comment>
<dbReference type="PANTHER" id="PTHR12558">
    <property type="entry name" value="CELL DIVISION CYCLE 16,23,27"/>
    <property type="match status" value="1"/>
</dbReference>
<dbReference type="GO" id="GO:0051301">
    <property type="term" value="P:cell division"/>
    <property type="evidence" value="ECO:0007669"/>
    <property type="project" value="TreeGrafter"/>
</dbReference>
<dbReference type="AlphaFoldDB" id="A0A8H7SFG1"/>
<evidence type="ECO:0000313" key="6">
    <source>
        <dbReference type="Proteomes" id="UP000646827"/>
    </source>
</evidence>
<dbReference type="InterPro" id="IPR011990">
    <property type="entry name" value="TPR-like_helical_dom_sf"/>
</dbReference>
<dbReference type="Pfam" id="PF12895">
    <property type="entry name" value="ANAPC3"/>
    <property type="match status" value="1"/>
</dbReference>
<organism evidence="5 6">
    <name type="scientific">Circinella minor</name>
    <dbReference type="NCBI Taxonomy" id="1195481"/>
    <lineage>
        <taxon>Eukaryota</taxon>
        <taxon>Fungi</taxon>
        <taxon>Fungi incertae sedis</taxon>
        <taxon>Mucoromycota</taxon>
        <taxon>Mucoromycotina</taxon>
        <taxon>Mucoromycetes</taxon>
        <taxon>Mucorales</taxon>
        <taxon>Lichtheimiaceae</taxon>
        <taxon>Circinella</taxon>
    </lineage>
</organism>
<feature type="compositionally biased region" description="Basic residues" evidence="4">
    <location>
        <begin position="380"/>
        <end position="389"/>
    </location>
</feature>
<feature type="repeat" description="TPR" evidence="3">
    <location>
        <begin position="476"/>
        <end position="509"/>
    </location>
</feature>
<dbReference type="OrthoDB" id="10248520at2759"/>
<sequence>MSQMENPVEAWVLMALVNKDVDDFDYKNALLLAERLHALDKNNDEYRFLYAKCLYLLNDYNGSYSVLKSAESISCRNLYARSCLKLGNEAEADNETRQTFWREGVKALTTALEMHKRDFSDIHYWGDDLSSVITRSHMPSRGSINNLLGELYSKLENIQGAAIHLWESLDDNPFKISAYTTLCDIAPDVIDFENAALPNDIFKDFVPDSTCLDRAPLPQRKEQLPRPPSTSIVGITLKGPRPSLDQVEPYMPSLRNDYQDVSLDQLRSLVFFSHVMKDGDITDIQPQRSEIEERKDMEIDMVTQDIDKMKAEEAYKNKHGLHKKPPAEKPQHLQVDLMAGADSGLSEDDTPQNQLAPGSTLRLQGHDRRETTTRSSGKSGRGRGSKGKRKATESTAQPPQPELSEAEQICQYFGLSTNNIENTFLKQQQPIILDAMNKTIGVLRILANGYMYHSFYRCREAALVLQQLDDSQYETARVLCLLGKAYYDASDYQNARVFFRRAFWLAPWFCDGVPIYSTCLWYLENELELNLLAYKMKQNRSHCYEAYIAAGNWSKCAKGGNEASKWFQKAVEYDPSRSYGHALLGYEEWEKGNCLGAKLHFANCMVANKRSYLGWYGLATAYQGMEQFGQAKTLLNEAVRLHPCHPVVLVTMAEVLVELEEYDSAYTYICNALELRHTTAAEKIKERIVQAINSSNAKETSYAMEE</sequence>
<dbReference type="GO" id="GO:0005737">
    <property type="term" value="C:cytoplasm"/>
    <property type="evidence" value="ECO:0007669"/>
    <property type="project" value="TreeGrafter"/>
</dbReference>
<dbReference type="GO" id="GO:0007091">
    <property type="term" value="P:metaphase/anaphase transition of mitotic cell cycle"/>
    <property type="evidence" value="ECO:0007669"/>
    <property type="project" value="TreeGrafter"/>
</dbReference>
<feature type="region of interest" description="Disordered" evidence="4">
    <location>
        <begin position="342"/>
        <end position="404"/>
    </location>
</feature>
<dbReference type="Proteomes" id="UP000646827">
    <property type="component" value="Unassembled WGS sequence"/>
</dbReference>
<reference evidence="5 6" key="1">
    <citation type="submission" date="2020-12" db="EMBL/GenBank/DDBJ databases">
        <title>Metabolic potential, ecology and presence of endohyphal bacteria is reflected in genomic diversity of Mucoromycotina.</title>
        <authorList>
            <person name="Muszewska A."/>
            <person name="Okrasinska A."/>
            <person name="Steczkiewicz K."/>
            <person name="Drgas O."/>
            <person name="Orlowska M."/>
            <person name="Perlinska-Lenart U."/>
            <person name="Aleksandrzak-Piekarczyk T."/>
            <person name="Szatraj K."/>
            <person name="Zielenkiewicz U."/>
            <person name="Pilsyk S."/>
            <person name="Malc E."/>
            <person name="Mieczkowski P."/>
            <person name="Kruszewska J.S."/>
            <person name="Biernat P."/>
            <person name="Pawlowska J."/>
        </authorList>
    </citation>
    <scope>NUCLEOTIDE SEQUENCE [LARGE SCALE GENOMIC DNA]</scope>
    <source>
        <strain evidence="5 6">CBS 142.35</strain>
    </source>
</reference>
<keyword evidence="1 3" id="KW-0802">TPR repeat</keyword>
<evidence type="ECO:0000256" key="2">
    <source>
        <dbReference type="ARBA" id="ARBA00038210"/>
    </source>
</evidence>
<dbReference type="PROSITE" id="PS50005">
    <property type="entry name" value="TPR"/>
    <property type="match status" value="1"/>
</dbReference>
<keyword evidence="6" id="KW-1185">Reference proteome</keyword>
<gene>
    <name evidence="5" type="ORF">INT45_003843</name>
</gene>
<evidence type="ECO:0000256" key="1">
    <source>
        <dbReference type="ARBA" id="ARBA00022803"/>
    </source>
</evidence>
<evidence type="ECO:0000256" key="3">
    <source>
        <dbReference type="PROSITE-ProRule" id="PRU00339"/>
    </source>
</evidence>
<protein>
    <submittedName>
        <fullName evidence="5">Uncharacterized protein</fullName>
    </submittedName>
</protein>
<dbReference type="GO" id="GO:0016567">
    <property type="term" value="P:protein ubiquitination"/>
    <property type="evidence" value="ECO:0007669"/>
    <property type="project" value="TreeGrafter"/>
</dbReference>
<dbReference type="SMART" id="SM00028">
    <property type="entry name" value="TPR"/>
    <property type="match status" value="5"/>
</dbReference>
<evidence type="ECO:0000313" key="5">
    <source>
        <dbReference type="EMBL" id="KAG2227113.1"/>
    </source>
</evidence>
<name>A0A8H7SFG1_9FUNG</name>
<comment type="caution">
    <text evidence="5">The sequence shown here is derived from an EMBL/GenBank/DDBJ whole genome shotgun (WGS) entry which is preliminary data.</text>
</comment>
<proteinExistence type="inferred from homology"/>
<dbReference type="Pfam" id="PF13181">
    <property type="entry name" value="TPR_8"/>
    <property type="match status" value="1"/>
</dbReference>